<dbReference type="EMBL" id="CM000648">
    <property type="protein sequence ID" value="EED89064.1"/>
    <property type="molecule type" value="Genomic_DNA"/>
</dbReference>
<feature type="region of interest" description="Disordered" evidence="5">
    <location>
        <begin position="462"/>
        <end position="487"/>
    </location>
</feature>
<dbReference type="AlphaFoldDB" id="B8CB42"/>
<feature type="compositionally biased region" description="Polar residues" evidence="5">
    <location>
        <begin position="127"/>
        <end position="136"/>
    </location>
</feature>
<accession>B8CB42</accession>
<feature type="compositionally biased region" description="Polar residues" evidence="5">
    <location>
        <begin position="824"/>
        <end position="837"/>
    </location>
</feature>
<reference evidence="7 8" key="1">
    <citation type="journal article" date="2004" name="Science">
        <title>The genome of the diatom Thalassiosira pseudonana: ecology, evolution, and metabolism.</title>
        <authorList>
            <person name="Armbrust E.V."/>
            <person name="Berges J.A."/>
            <person name="Bowler C."/>
            <person name="Green B.R."/>
            <person name="Martinez D."/>
            <person name="Putnam N.H."/>
            <person name="Zhou S."/>
            <person name="Allen A.E."/>
            <person name="Apt K.E."/>
            <person name="Bechner M."/>
            <person name="Brzezinski M.A."/>
            <person name="Chaal B.K."/>
            <person name="Chiovitti A."/>
            <person name="Davis A.K."/>
            <person name="Demarest M.S."/>
            <person name="Detter J.C."/>
            <person name="Glavina T."/>
            <person name="Goodstein D."/>
            <person name="Hadi M.Z."/>
            <person name="Hellsten U."/>
            <person name="Hildebrand M."/>
            <person name="Jenkins B.D."/>
            <person name="Jurka J."/>
            <person name="Kapitonov V.V."/>
            <person name="Kroger N."/>
            <person name="Lau W.W."/>
            <person name="Lane T.W."/>
            <person name="Larimer F.W."/>
            <person name="Lippmeier J.C."/>
            <person name="Lucas S."/>
            <person name="Medina M."/>
            <person name="Montsant A."/>
            <person name="Obornik M."/>
            <person name="Parker M.S."/>
            <person name="Palenik B."/>
            <person name="Pazour G.J."/>
            <person name="Richardson P.M."/>
            <person name="Rynearson T.A."/>
            <person name="Saito M.A."/>
            <person name="Schwartz D.C."/>
            <person name="Thamatrakoln K."/>
            <person name="Valentin K."/>
            <person name="Vardi A."/>
            <person name="Wilkerson F.P."/>
            <person name="Rokhsar D.S."/>
        </authorList>
    </citation>
    <scope>NUCLEOTIDE SEQUENCE [LARGE SCALE GENOMIC DNA]</scope>
    <source>
        <strain evidence="7 8">CCMP1335</strain>
    </source>
</reference>
<feature type="region of interest" description="Disordered" evidence="5">
    <location>
        <begin position="22"/>
        <end position="149"/>
    </location>
</feature>
<dbReference type="Gene3D" id="2.60.120.260">
    <property type="entry name" value="Galactose-binding domain-like"/>
    <property type="match status" value="1"/>
</dbReference>
<feature type="compositionally biased region" description="Acidic residues" evidence="5">
    <location>
        <begin position="467"/>
        <end position="477"/>
    </location>
</feature>
<evidence type="ECO:0000256" key="4">
    <source>
        <dbReference type="ARBA" id="ARBA00023136"/>
    </source>
</evidence>
<evidence type="ECO:0000313" key="8">
    <source>
        <dbReference type="Proteomes" id="UP000001449"/>
    </source>
</evidence>
<feature type="region of interest" description="Disordered" evidence="5">
    <location>
        <begin position="760"/>
        <end position="868"/>
    </location>
</feature>
<feature type="compositionally biased region" description="Polar residues" evidence="5">
    <location>
        <begin position="775"/>
        <end position="790"/>
    </location>
</feature>
<keyword evidence="3" id="KW-1133">Transmembrane helix</keyword>
<dbReference type="InterPro" id="IPR045120">
    <property type="entry name" value="Suco/Slp1-like"/>
</dbReference>
<organism evidence="7 8">
    <name type="scientific">Thalassiosira pseudonana</name>
    <name type="common">Marine diatom</name>
    <name type="synonym">Cyclotella nana</name>
    <dbReference type="NCBI Taxonomy" id="35128"/>
    <lineage>
        <taxon>Eukaryota</taxon>
        <taxon>Sar</taxon>
        <taxon>Stramenopiles</taxon>
        <taxon>Ochrophyta</taxon>
        <taxon>Bacillariophyta</taxon>
        <taxon>Coscinodiscophyceae</taxon>
        <taxon>Thalassiosirophycidae</taxon>
        <taxon>Thalassiosirales</taxon>
        <taxon>Thalassiosiraceae</taxon>
        <taxon>Thalassiosira</taxon>
    </lineage>
</organism>
<proteinExistence type="predicted"/>
<feature type="compositionally biased region" description="Low complexity" evidence="5">
    <location>
        <begin position="51"/>
        <end position="68"/>
    </location>
</feature>
<dbReference type="Proteomes" id="UP000001449">
    <property type="component" value="Chromosome 13"/>
</dbReference>
<comment type="subcellular location">
    <subcellularLocation>
        <location evidence="1">Endomembrane system</location>
    </subcellularLocation>
</comment>
<feature type="compositionally biased region" description="Basic and acidic residues" evidence="5">
    <location>
        <begin position="542"/>
        <end position="555"/>
    </location>
</feature>
<dbReference type="GO" id="GO:0016020">
    <property type="term" value="C:membrane"/>
    <property type="evidence" value="ECO:0000318"/>
    <property type="project" value="GO_Central"/>
</dbReference>
<evidence type="ECO:0000313" key="7">
    <source>
        <dbReference type="EMBL" id="EED89064.1"/>
    </source>
</evidence>
<feature type="region of interest" description="Disordered" evidence="5">
    <location>
        <begin position="503"/>
        <end position="710"/>
    </location>
</feature>
<feature type="compositionally biased region" description="Basic and acidic residues" evidence="5">
    <location>
        <begin position="562"/>
        <end position="573"/>
    </location>
</feature>
<dbReference type="PANTHER" id="PTHR12953:SF0">
    <property type="entry name" value="SUN DOMAIN-CONTAINING OSSIFICATION FACTOR"/>
    <property type="match status" value="1"/>
</dbReference>
<dbReference type="KEGG" id="tps:THAPSDRAFT_24613"/>
<evidence type="ECO:0000256" key="1">
    <source>
        <dbReference type="ARBA" id="ARBA00004308"/>
    </source>
</evidence>
<dbReference type="PANTHER" id="PTHR12953">
    <property type="entry name" value="MEMBRANE PROTEIN CH1 RELATED"/>
    <property type="match status" value="1"/>
</dbReference>
<protein>
    <recommendedName>
        <fullName evidence="6">SUN domain-containing protein</fullName>
    </recommendedName>
</protein>
<dbReference type="STRING" id="35128.B8CB42"/>
<dbReference type="InterPro" id="IPR008979">
    <property type="entry name" value="Galactose-bd-like_sf"/>
</dbReference>
<feature type="compositionally biased region" description="Acidic residues" evidence="5">
    <location>
        <begin position="800"/>
        <end position="811"/>
    </location>
</feature>
<name>B8CB42_THAPS</name>
<feature type="region of interest" description="Disordered" evidence="5">
    <location>
        <begin position="1167"/>
        <end position="1186"/>
    </location>
</feature>
<feature type="domain" description="SUN" evidence="6">
    <location>
        <begin position="274"/>
        <end position="447"/>
    </location>
</feature>
<dbReference type="GeneID" id="7445715"/>
<feature type="compositionally biased region" description="Polar residues" evidence="5">
    <location>
        <begin position="277"/>
        <end position="287"/>
    </location>
</feature>
<keyword evidence="2" id="KW-0812">Transmembrane</keyword>
<feature type="compositionally biased region" description="Acidic residues" evidence="5">
    <location>
        <begin position="503"/>
        <end position="535"/>
    </location>
</feature>
<dbReference type="RefSeq" id="XP_002293328.1">
    <property type="nucleotide sequence ID" value="XM_002293292.1"/>
</dbReference>
<reference evidence="7 8" key="2">
    <citation type="journal article" date="2008" name="Nature">
        <title>The Phaeodactylum genome reveals the evolutionary history of diatom genomes.</title>
        <authorList>
            <person name="Bowler C."/>
            <person name="Allen A.E."/>
            <person name="Badger J.H."/>
            <person name="Grimwood J."/>
            <person name="Jabbari K."/>
            <person name="Kuo A."/>
            <person name="Maheswari U."/>
            <person name="Martens C."/>
            <person name="Maumus F."/>
            <person name="Otillar R.P."/>
            <person name="Rayko E."/>
            <person name="Salamov A."/>
            <person name="Vandepoele K."/>
            <person name="Beszteri B."/>
            <person name="Gruber A."/>
            <person name="Heijde M."/>
            <person name="Katinka M."/>
            <person name="Mock T."/>
            <person name="Valentin K."/>
            <person name="Verret F."/>
            <person name="Berges J.A."/>
            <person name="Brownlee C."/>
            <person name="Cadoret J.P."/>
            <person name="Chiovitti A."/>
            <person name="Choi C.J."/>
            <person name="Coesel S."/>
            <person name="De Martino A."/>
            <person name="Detter J.C."/>
            <person name="Durkin C."/>
            <person name="Falciatore A."/>
            <person name="Fournet J."/>
            <person name="Haruta M."/>
            <person name="Huysman M.J."/>
            <person name="Jenkins B.D."/>
            <person name="Jiroutova K."/>
            <person name="Jorgensen R.E."/>
            <person name="Joubert Y."/>
            <person name="Kaplan A."/>
            <person name="Kroger N."/>
            <person name="Kroth P.G."/>
            <person name="La Roche J."/>
            <person name="Lindquist E."/>
            <person name="Lommer M."/>
            <person name="Martin-Jezequel V."/>
            <person name="Lopez P.J."/>
            <person name="Lucas S."/>
            <person name="Mangogna M."/>
            <person name="McGinnis K."/>
            <person name="Medlin L.K."/>
            <person name="Montsant A."/>
            <person name="Oudot-Le Secq M.P."/>
            <person name="Napoli C."/>
            <person name="Obornik M."/>
            <person name="Parker M.S."/>
            <person name="Petit J.L."/>
            <person name="Porcel B.M."/>
            <person name="Poulsen N."/>
            <person name="Robison M."/>
            <person name="Rychlewski L."/>
            <person name="Rynearson T.A."/>
            <person name="Schmutz J."/>
            <person name="Shapiro H."/>
            <person name="Siaut M."/>
            <person name="Stanley M."/>
            <person name="Sussman M.R."/>
            <person name="Taylor A.R."/>
            <person name="Vardi A."/>
            <person name="von Dassow P."/>
            <person name="Vyverman W."/>
            <person name="Willis A."/>
            <person name="Wyrwicz L.S."/>
            <person name="Rokhsar D.S."/>
            <person name="Weissenbach J."/>
            <person name="Armbrust E.V."/>
            <person name="Green B.R."/>
            <person name="Van de Peer Y."/>
            <person name="Grigoriev I.V."/>
        </authorList>
    </citation>
    <scope>NUCLEOTIDE SEQUENCE [LARGE SCALE GENOMIC DNA]</scope>
    <source>
        <strain evidence="7 8">CCMP1335</strain>
    </source>
</reference>
<feature type="compositionally biased region" description="Basic and acidic residues" evidence="5">
    <location>
        <begin position="22"/>
        <end position="31"/>
    </location>
</feature>
<dbReference type="GO" id="GO:0012505">
    <property type="term" value="C:endomembrane system"/>
    <property type="evidence" value="ECO:0007669"/>
    <property type="project" value="UniProtKB-SubCell"/>
</dbReference>
<evidence type="ECO:0000256" key="5">
    <source>
        <dbReference type="SAM" id="MobiDB-lite"/>
    </source>
</evidence>
<evidence type="ECO:0000256" key="3">
    <source>
        <dbReference type="ARBA" id="ARBA00022989"/>
    </source>
</evidence>
<dbReference type="OMA" id="IFAKITH"/>
<feature type="compositionally biased region" description="Low complexity" evidence="5">
    <location>
        <begin position="678"/>
        <end position="691"/>
    </location>
</feature>
<feature type="compositionally biased region" description="Basic and acidic residues" evidence="5">
    <location>
        <begin position="94"/>
        <end position="121"/>
    </location>
</feature>
<dbReference type="FunFam" id="2.60.120.260:FF:000175">
    <property type="entry name" value="Sad1 / UNC family protein"/>
    <property type="match status" value="1"/>
</dbReference>
<feature type="compositionally biased region" description="Acidic residues" evidence="5">
    <location>
        <begin position="288"/>
        <end position="298"/>
    </location>
</feature>
<dbReference type="PROSITE" id="PS51469">
    <property type="entry name" value="SUN"/>
    <property type="match status" value="1"/>
</dbReference>
<dbReference type="SUPFAM" id="SSF49785">
    <property type="entry name" value="Galactose-binding domain-like"/>
    <property type="match status" value="1"/>
</dbReference>
<dbReference type="HOGENOM" id="CLU_270474_0_0_1"/>
<keyword evidence="8" id="KW-1185">Reference proteome</keyword>
<feature type="compositionally biased region" description="Polar residues" evidence="5">
    <location>
        <begin position="632"/>
        <end position="648"/>
    </location>
</feature>
<evidence type="ECO:0000259" key="6">
    <source>
        <dbReference type="PROSITE" id="PS51469"/>
    </source>
</evidence>
<evidence type="ECO:0000256" key="2">
    <source>
        <dbReference type="ARBA" id="ARBA00022692"/>
    </source>
</evidence>
<sequence length="1204" mass="129458">MTVTTVDETVILYSASTKEFDVSNGETRESANEIEDNINVGSRQLDDVSDADASSVDVSATTVTVADVNGEHESDSTTPPNKIPSDTVGVENSSGKDETSTTEAVPRDTHEEEVDTTKQAEIEATTIDESTASNTDSRTEPPKTIDNIENGVIYYDIDDSPSIYVDERVSASAGDTVGALESNDDDGSADTSESTQLDSKEVDPSGLESDEQVSAEGAGEYSDDFSNEPGAEETQTTSPNESGNDAASMVSDTGNPDDPNESDPTNDDTNSDDANSIQSDEANSTDSESADDIPDEGEDGPKEHVLVDYASKLAGAQILEKSPSLKGTSNLLTGDIDKYAIAPCEEKKYVVIGLSEDILVKRIKLSNYERYSSHVREFQVLASQEYPAPSEYWNDLGTYTALSKSGEQTFELNEPAWARYLKFRFMSHYGKEHYCTLSQIKVHGSTMLQGFHEQWIESEKKDRELAEDGEVGGEQEGGESHDAETEMQGLQEYGDSVVDEIDGEESEEVFDEEDDAFSESAVMEEENGQTQDEEQVAQPTGDSKEISEDASRDNESVNDEDITLHESVEKSGEVEPQVASEDSDSLSTDVDIVVNTNQIDDASSTEDEEKPVTANIEREQPESPDVVDAVQRSDSTSQDDASETTNASVDHAVSRMEEGSDGGGSASTPLSNHDADENATNNTTDDTTTQLDTEEAPIDSESVGEELPPTDSIHVVTDAVKAAVADATVVIKHVKEVVQATDTVSEIKKIIRTTIGISDEDNATAGDSQDAMPPSTESNATIPINDTTVDAESPAKDTTTDPEVEENEDASSEVMEQTVAKAASSVNETDSTNVTQTKTKKAEGESKSSTNTSAVAKAESKSKANTAVVTGQPKTIIPANNNVIKKEASTDKLVAKLSIKYPCMKHLDFQSFKAAKSLIANASPGSGAMGGAKMEPIFAKITHEIKSVQSMQHQYEQYISSVKACYDKVLLDLVNDIDSIQTNFDGRLTILERTLLETARETSPTAAALVDQGALMLSFIPFTSMPAVYPFQRISDCPEMVCMCVGIAVFVLLLRSSFKKKLKQIQQQQLGDQKKQTQMNVSAASVPKQKAARVSTPTQSASIGKKKQTPSAISTNHNIIPSEEDEIAPVSLGSNASVAPFGFEMKGSPRDVPHSVSCEDSVYSIPTSARSEPIQSGLHASPSIAKRDSPLQRFKIKILRPGSA</sequence>
<feature type="region of interest" description="Disordered" evidence="5">
    <location>
        <begin position="1083"/>
        <end position="1113"/>
    </location>
</feature>
<dbReference type="InParanoid" id="B8CB42"/>
<dbReference type="eggNOG" id="KOG1396">
    <property type="taxonomic scope" value="Eukaryota"/>
</dbReference>
<gene>
    <name evidence="7" type="ORF">THAPSDRAFT_24613</name>
</gene>
<feature type="compositionally biased region" description="Acidic residues" evidence="5">
    <location>
        <begin position="692"/>
        <end position="704"/>
    </location>
</feature>
<feature type="compositionally biased region" description="Polar residues" evidence="5">
    <location>
        <begin position="233"/>
        <end position="254"/>
    </location>
</feature>
<dbReference type="PaxDb" id="35128-Thaps24613"/>
<dbReference type="InterPro" id="IPR012919">
    <property type="entry name" value="SUN_dom"/>
</dbReference>
<dbReference type="GO" id="GO:0005737">
    <property type="term" value="C:cytoplasm"/>
    <property type="evidence" value="ECO:0000318"/>
    <property type="project" value="GO_Central"/>
</dbReference>
<dbReference type="Pfam" id="PF07738">
    <property type="entry name" value="Sad1_UNC"/>
    <property type="match status" value="1"/>
</dbReference>
<feature type="region of interest" description="Disordered" evidence="5">
    <location>
        <begin position="175"/>
        <end position="302"/>
    </location>
</feature>
<feature type="compositionally biased region" description="Acidic residues" evidence="5">
    <location>
        <begin position="258"/>
        <end position="271"/>
    </location>
</feature>
<keyword evidence="4" id="KW-0472">Membrane</keyword>